<dbReference type="RefSeq" id="WP_057800364.1">
    <property type="nucleotide sequence ID" value="NZ_BJZZ01000040.1"/>
</dbReference>
<keyword evidence="1" id="KW-0472">Membrane</keyword>
<keyword evidence="1" id="KW-1133">Transmembrane helix</keyword>
<organism evidence="3 4">
    <name type="scientific">Pediococcus argentinicus</name>
    <dbReference type="NCBI Taxonomy" id="480391"/>
    <lineage>
        <taxon>Bacteria</taxon>
        <taxon>Bacillati</taxon>
        <taxon>Bacillota</taxon>
        <taxon>Bacilli</taxon>
        <taxon>Lactobacillales</taxon>
        <taxon>Lactobacillaceae</taxon>
        <taxon>Pediococcus</taxon>
    </lineage>
</organism>
<reference evidence="3 4" key="1">
    <citation type="journal article" date="2015" name="Genome Announc.">
        <title>Expanding the biotechnology potential of lactobacilli through comparative genomics of 213 strains and associated genera.</title>
        <authorList>
            <person name="Sun Z."/>
            <person name="Harris H.M."/>
            <person name="McCann A."/>
            <person name="Guo C."/>
            <person name="Argimon S."/>
            <person name="Zhang W."/>
            <person name="Yang X."/>
            <person name="Jeffery I.B."/>
            <person name="Cooney J.C."/>
            <person name="Kagawa T.F."/>
            <person name="Liu W."/>
            <person name="Song Y."/>
            <person name="Salvetti E."/>
            <person name="Wrobel A."/>
            <person name="Rasinkangas P."/>
            <person name="Parkhill J."/>
            <person name="Rea M.C."/>
            <person name="O'Sullivan O."/>
            <person name="Ritari J."/>
            <person name="Douillard F.P."/>
            <person name="Paul Ross R."/>
            <person name="Yang R."/>
            <person name="Briner A.E."/>
            <person name="Felis G.E."/>
            <person name="de Vos W.M."/>
            <person name="Barrangou R."/>
            <person name="Klaenhammer T.R."/>
            <person name="Caufield P.W."/>
            <person name="Cui Y."/>
            <person name="Zhang H."/>
            <person name="O'Toole P.W."/>
        </authorList>
    </citation>
    <scope>NUCLEOTIDE SEQUENCE [LARGE SCALE GENOMIC DNA]</scope>
    <source>
        <strain evidence="3 4">DSM 23026</strain>
    </source>
</reference>
<feature type="transmembrane region" description="Helical" evidence="1">
    <location>
        <begin position="143"/>
        <end position="162"/>
    </location>
</feature>
<feature type="transmembrane region" description="Helical" evidence="1">
    <location>
        <begin position="74"/>
        <end position="96"/>
    </location>
</feature>
<dbReference type="InterPro" id="IPR026870">
    <property type="entry name" value="Zinc_ribbon_dom"/>
</dbReference>
<name>A0A0R2N8U5_9LACO</name>
<keyword evidence="4" id="KW-1185">Reference proteome</keyword>
<evidence type="ECO:0000313" key="4">
    <source>
        <dbReference type="Proteomes" id="UP000051249"/>
    </source>
</evidence>
<sequence length="179" mass="19796">MNNGKYCVNCGKEISLSTSFCPYCGASQPANSSVTPNNQVTNYQGYVAPGVINSTKKLFRDTFKFSGRMSRADYWWATLGFAILVTIVTVIGFFLLALNYEIFEDETLLGFGMIMFYAVIIVIGFPGISACVRRLHDANHSGLMYFISWIPLVGGLILLIFMCTEGTKGPNLYGPDTYL</sequence>
<dbReference type="AlphaFoldDB" id="A0A0R2N8U5"/>
<evidence type="ECO:0000256" key="1">
    <source>
        <dbReference type="SAM" id="Phobius"/>
    </source>
</evidence>
<dbReference type="PANTHER" id="PTHR34980">
    <property type="entry name" value="INNER MEMBRANE PROTEIN-RELATED-RELATED"/>
    <property type="match status" value="1"/>
</dbReference>
<feature type="domain" description="Zinc-ribbon" evidence="2">
    <location>
        <begin position="6"/>
        <end position="27"/>
    </location>
</feature>
<dbReference type="Pfam" id="PF05656">
    <property type="entry name" value="DUF805"/>
    <property type="match status" value="1"/>
</dbReference>
<feature type="transmembrane region" description="Helical" evidence="1">
    <location>
        <begin position="108"/>
        <end position="131"/>
    </location>
</feature>
<dbReference type="EMBL" id="JQCQ01000039">
    <property type="protein sequence ID" value="KRO22249.1"/>
    <property type="molecule type" value="Genomic_DNA"/>
</dbReference>
<keyword evidence="1" id="KW-0812">Transmembrane</keyword>
<dbReference type="OrthoDB" id="2285053at2"/>
<dbReference type="PATRIC" id="fig|480391.4.peg.1196"/>
<evidence type="ECO:0000313" key="3">
    <source>
        <dbReference type="EMBL" id="KRO22249.1"/>
    </source>
</evidence>
<dbReference type="PANTHER" id="PTHR34980:SF2">
    <property type="entry name" value="INNER MEMBRANE PROTEIN YHAH-RELATED"/>
    <property type="match status" value="1"/>
</dbReference>
<comment type="caution">
    <text evidence="3">The sequence shown here is derived from an EMBL/GenBank/DDBJ whole genome shotgun (WGS) entry which is preliminary data.</text>
</comment>
<proteinExistence type="predicted"/>
<dbReference type="GO" id="GO:0005886">
    <property type="term" value="C:plasma membrane"/>
    <property type="evidence" value="ECO:0007669"/>
    <property type="project" value="TreeGrafter"/>
</dbReference>
<dbReference type="Pfam" id="PF13240">
    <property type="entry name" value="Zn_Ribbon_1"/>
    <property type="match status" value="1"/>
</dbReference>
<evidence type="ECO:0000259" key="2">
    <source>
        <dbReference type="Pfam" id="PF13240"/>
    </source>
</evidence>
<gene>
    <name evidence="3" type="ORF">IV88_GL001178</name>
</gene>
<accession>A0A0R2N8U5</accession>
<protein>
    <recommendedName>
        <fullName evidence="2">Zinc-ribbon domain-containing protein</fullName>
    </recommendedName>
</protein>
<dbReference type="InterPro" id="IPR008523">
    <property type="entry name" value="DUF805"/>
</dbReference>
<dbReference type="Proteomes" id="UP000051249">
    <property type="component" value="Unassembled WGS sequence"/>
</dbReference>